<evidence type="ECO:0000256" key="1">
    <source>
        <dbReference type="ARBA" id="ARBA00001946"/>
    </source>
</evidence>
<evidence type="ECO:0000256" key="10">
    <source>
        <dbReference type="ARBA" id="ARBA00023277"/>
    </source>
</evidence>
<evidence type="ECO:0000256" key="9">
    <source>
        <dbReference type="ARBA" id="ARBA00022842"/>
    </source>
</evidence>
<dbReference type="Proteomes" id="UP000236161">
    <property type="component" value="Unassembled WGS sequence"/>
</dbReference>
<evidence type="ECO:0000256" key="8">
    <source>
        <dbReference type="ARBA" id="ARBA00022840"/>
    </source>
</evidence>
<dbReference type="GO" id="GO:0046872">
    <property type="term" value="F:metal ion binding"/>
    <property type="evidence" value="ECO:0007669"/>
    <property type="project" value="UniProtKB-KW"/>
</dbReference>
<evidence type="ECO:0000256" key="4">
    <source>
        <dbReference type="ARBA" id="ARBA00022679"/>
    </source>
</evidence>
<keyword evidence="9" id="KW-0460">Magnesium</keyword>
<comment type="subunit">
    <text evidence="3">Homodimer.</text>
</comment>
<keyword evidence="7 12" id="KW-0418">Kinase</keyword>
<dbReference type="SUPFAM" id="SSF49452">
    <property type="entry name" value="Starch-binding domain-like"/>
    <property type="match status" value="1"/>
</dbReference>
<dbReference type="Pfam" id="PF00686">
    <property type="entry name" value="CBM_20"/>
    <property type="match status" value="1"/>
</dbReference>
<dbReference type="Pfam" id="PF01326">
    <property type="entry name" value="PPDK_N"/>
    <property type="match status" value="1"/>
</dbReference>
<evidence type="ECO:0000256" key="7">
    <source>
        <dbReference type="ARBA" id="ARBA00022777"/>
    </source>
</evidence>
<dbReference type="InterPro" id="IPR013815">
    <property type="entry name" value="ATP_grasp_subdomain_1"/>
</dbReference>
<accession>A0A2I0BE96</accession>
<dbReference type="STRING" id="1088818.A0A2I0BE96"/>
<reference evidence="12 13" key="1">
    <citation type="journal article" date="2017" name="Nature">
        <title>The Apostasia genome and the evolution of orchids.</title>
        <authorList>
            <person name="Zhang G.Q."/>
            <person name="Liu K.W."/>
            <person name="Li Z."/>
            <person name="Lohaus R."/>
            <person name="Hsiao Y.Y."/>
            <person name="Niu S.C."/>
            <person name="Wang J.Y."/>
            <person name="Lin Y.C."/>
            <person name="Xu Q."/>
            <person name="Chen L.J."/>
            <person name="Yoshida K."/>
            <person name="Fujiwara S."/>
            <person name="Wang Z.W."/>
            <person name="Zhang Y.Q."/>
            <person name="Mitsuda N."/>
            <person name="Wang M."/>
            <person name="Liu G.H."/>
            <person name="Pecoraro L."/>
            <person name="Huang H.X."/>
            <person name="Xiao X.J."/>
            <person name="Lin M."/>
            <person name="Wu X.Y."/>
            <person name="Wu W.L."/>
            <person name="Chen Y.Y."/>
            <person name="Chang S.B."/>
            <person name="Sakamoto S."/>
            <person name="Ohme-Takagi M."/>
            <person name="Yagi M."/>
            <person name="Zeng S.J."/>
            <person name="Shen C.Y."/>
            <person name="Yeh C.M."/>
            <person name="Luo Y.B."/>
            <person name="Tsai W.C."/>
            <person name="Van de Peer Y."/>
            <person name="Liu Z.J."/>
        </authorList>
    </citation>
    <scope>NUCLEOTIDE SEQUENCE [LARGE SCALE GENOMIC DNA]</scope>
    <source>
        <strain evidence="13">cv. Shenzhen</strain>
        <tissue evidence="12">Stem</tissue>
    </source>
</reference>
<dbReference type="GO" id="GO:0051752">
    <property type="term" value="F:phosphoglucan, water dikinase activity"/>
    <property type="evidence" value="ECO:0007669"/>
    <property type="project" value="UniProtKB-EC"/>
</dbReference>
<keyword evidence="5" id="KW-0479">Metal-binding</keyword>
<dbReference type="AlphaFoldDB" id="A0A2I0BE96"/>
<keyword evidence="13" id="KW-1185">Reference proteome</keyword>
<dbReference type="PANTHER" id="PTHR47453:SF1">
    <property type="entry name" value="PHOSPHOGLUCAN, WATER DIKINASE, CHLOROPLASTIC"/>
    <property type="match status" value="1"/>
</dbReference>
<evidence type="ECO:0000313" key="12">
    <source>
        <dbReference type="EMBL" id="PKA66121.1"/>
    </source>
</evidence>
<dbReference type="SMART" id="SM01065">
    <property type="entry name" value="CBM_2"/>
    <property type="match status" value="1"/>
</dbReference>
<dbReference type="GO" id="GO:2001070">
    <property type="term" value="F:starch binding"/>
    <property type="evidence" value="ECO:0007669"/>
    <property type="project" value="InterPro"/>
</dbReference>
<keyword evidence="6" id="KW-0547">Nucleotide-binding</keyword>
<dbReference type="PANTHER" id="PTHR47453">
    <property type="entry name" value="PHOSPHOGLUCAN, WATER DIKINASE, CHLOROPLASTIC"/>
    <property type="match status" value="1"/>
</dbReference>
<evidence type="ECO:0000256" key="5">
    <source>
        <dbReference type="ARBA" id="ARBA00022723"/>
    </source>
</evidence>
<evidence type="ECO:0000313" key="13">
    <source>
        <dbReference type="Proteomes" id="UP000236161"/>
    </source>
</evidence>
<comment type="similarity">
    <text evidence="2">Belongs to the PEP-utilizing enzyme family.</text>
</comment>
<keyword evidence="4 12" id="KW-0808">Transferase</keyword>
<dbReference type="OrthoDB" id="6123450at2759"/>
<proteinExistence type="inferred from homology"/>
<sequence length="1184" mass="131294">MASLRPLISNLYHFGLPRLSSHRLPLSAAGPHLRPVAPYLRFRCCDDGGSTTSIERDEEKWRREPRKRGEVRIIVRLDHQVEFGEHVAVLGSSEELGSWKKRVPMEWTEQGWVRELDLCENETMEFKFVIVSKGEKGMAWEEGSNRVLRVPESGVYDLVCRWNNTEEAVDLLAVERGENVEGEVGGDVYTIENYGNVVESEASPFVEQWQGREASFMRSNEHRNAETQRRWDTEGVDGIALQLVEGDRNARNWWRKLEVVRSLLVGNCIEPLTYLAIYLKWINTGQIPCFEDGGHHRPNRHAEISRIIFCELERMTYAKNTSFKDVLVIRKIHPCLPSFKSEFTTSVPLTRVRDIAHRSDIPHDLKQEIKHTIQNKLHRNAGPEDLIATEAMLAKITKTPGEYSQAFVEQFKIFHCELIDFFNAGSLTAHLGSIKDSMDEQSLELLNLFLERKRSLEELSEERPFVKSAGVDILMPVLESLTNLRSMIVKGLDSGLRNDAPDAAIAMRQKWRLCEIGLEEYSFVLLSRFLNELEAMGGSSWLTNNANSRQIDTWNNPLDALIVGIRQVGFSGWRKEECNAIENDILAWKLKGLSDREGSEDGKYIWALRLKSTIDRARRLTEEFSEALLEIFPDKVEKLGRALGIPPNSVRTYTEAEIRAGVMFQVSKLCTPLLKALRTSLGLLGWDVIVPGVAHGTILQVESITPGSLPSSIAGPVIIVVKKADGDEEVKAAGSNISGVILLQELPHLSHLGVRARQENIVFVTCEDGDIVAQIQALEGKYVRLEASGTQVDISSSSYKDYEWDLRLTEDLSGGGSSMTKDSTSLPFPCDVLLSYLADMRLKRNFSVKIPASVLELSQVDIDSSGAKATSCANLAALSSISKKVHSDQGVPASFEVPAGVVIPFGSMESSLRQSGSLDTFLSLIEKIETAHLDSGDLERICFELQALISAQAPSQETLKSVGKILPANARLIARSSANVEDLAGMSAAGLYESIPNVSLSNPAAFGAAVGHVWASLYTRRAILSRRFAGVPQKVALMAVLVQEMLSPSLSFVLHTVSPLDHDPELLVAEIASGLGETLASGTRGVPWRLSCGKFNDKVTTLAFANFSDELLVLESGPADGDVMRVTVEYSKKSLTIDPIFRKQLGQRLCSIGFFLEQQLGCPQDIEGCVVGNEIFIVQTRPQP</sequence>
<keyword evidence="8" id="KW-0067">ATP-binding</keyword>
<name>A0A2I0BE96_9ASPA</name>
<organism evidence="12 13">
    <name type="scientific">Apostasia shenzhenica</name>
    <dbReference type="NCBI Taxonomy" id="1088818"/>
    <lineage>
        <taxon>Eukaryota</taxon>
        <taxon>Viridiplantae</taxon>
        <taxon>Streptophyta</taxon>
        <taxon>Embryophyta</taxon>
        <taxon>Tracheophyta</taxon>
        <taxon>Spermatophyta</taxon>
        <taxon>Magnoliopsida</taxon>
        <taxon>Liliopsida</taxon>
        <taxon>Asparagales</taxon>
        <taxon>Orchidaceae</taxon>
        <taxon>Apostasioideae</taxon>
        <taxon>Apostasia</taxon>
    </lineage>
</organism>
<feature type="domain" description="CBM20" evidence="11">
    <location>
        <begin position="63"/>
        <end position="164"/>
    </location>
</feature>
<dbReference type="Gene3D" id="3.30.470.20">
    <property type="entry name" value="ATP-grasp fold, B domain"/>
    <property type="match status" value="1"/>
</dbReference>
<dbReference type="Gene3D" id="2.60.40.10">
    <property type="entry name" value="Immunoglobulins"/>
    <property type="match status" value="1"/>
</dbReference>
<evidence type="ECO:0000259" key="11">
    <source>
        <dbReference type="PROSITE" id="PS51166"/>
    </source>
</evidence>
<dbReference type="Pfam" id="PF22973">
    <property type="entry name" value="GWD1_pHisD"/>
    <property type="match status" value="1"/>
</dbReference>
<dbReference type="InterPro" id="IPR013784">
    <property type="entry name" value="Carb-bd-like_fold"/>
</dbReference>
<dbReference type="EC" id="2.7.9.5" evidence="12"/>
<evidence type="ECO:0000256" key="6">
    <source>
        <dbReference type="ARBA" id="ARBA00022741"/>
    </source>
</evidence>
<dbReference type="InterPro" id="IPR002192">
    <property type="entry name" value="PPDK_AMP/ATP-bd"/>
</dbReference>
<comment type="cofactor">
    <cofactor evidence="1">
        <name>Mg(2+)</name>
        <dbReference type="ChEBI" id="CHEBI:18420"/>
    </cofactor>
</comment>
<dbReference type="EMBL" id="KZ451887">
    <property type="protein sequence ID" value="PKA66121.1"/>
    <property type="molecule type" value="Genomic_DNA"/>
</dbReference>
<evidence type="ECO:0000256" key="2">
    <source>
        <dbReference type="ARBA" id="ARBA00007837"/>
    </source>
</evidence>
<dbReference type="GO" id="GO:0005524">
    <property type="term" value="F:ATP binding"/>
    <property type="evidence" value="ECO:0007669"/>
    <property type="project" value="UniProtKB-KW"/>
</dbReference>
<dbReference type="PROSITE" id="PS51166">
    <property type="entry name" value="CBM20"/>
    <property type="match status" value="1"/>
</dbReference>
<dbReference type="InterPro" id="IPR013783">
    <property type="entry name" value="Ig-like_fold"/>
</dbReference>
<dbReference type="InterPro" id="IPR054481">
    <property type="entry name" value="GWD1_pHisD"/>
</dbReference>
<dbReference type="Gene3D" id="3.30.1490.20">
    <property type="entry name" value="ATP-grasp fold, A domain"/>
    <property type="match status" value="1"/>
</dbReference>
<dbReference type="InterPro" id="IPR002044">
    <property type="entry name" value="CBM20"/>
</dbReference>
<gene>
    <name evidence="12" type="primary">GWD3</name>
    <name evidence="12" type="ORF">AXF42_Ash018411</name>
</gene>
<evidence type="ECO:0000256" key="3">
    <source>
        <dbReference type="ARBA" id="ARBA00011738"/>
    </source>
</evidence>
<keyword evidence="10" id="KW-0119">Carbohydrate metabolism</keyword>
<protein>
    <submittedName>
        <fullName evidence="12">Phosphoglucan, water dikinase, chloroplastic</fullName>
        <ecNumber evidence="12">2.7.9.5</ecNumber>
    </submittedName>
</protein>
<dbReference type="SUPFAM" id="SSF56059">
    <property type="entry name" value="Glutathione synthetase ATP-binding domain-like"/>
    <property type="match status" value="1"/>
</dbReference>